<accession>A0ABW8UEB9</accession>
<sequence>MEPMLAIPINLFQEPGWIQLDKATTKIQWRNIMAVWNALLFHAAKLNHAGLVYKTRDQPLAMLTIAKWAKITHSELIQPLLHLLQTNQQISATAAGHYQICHWERFVVVDADNYAGLVKFYDPKQPQPTRTPPPQSTTGPTSVTPLALQKYTPEQRTKLAATSAKILAYLQQQSGKQFENAVATQQLLADLFDSKVTVKQIKQVIDWKCKDWYGGDFWKFVRPQTLFGPKFKQYLLEAPPPPHVQPAAQLTRAQYLRDLYQLSCGDVAMVLARAADEQVEVTKTEVEAIGHELGY</sequence>
<evidence type="ECO:0000313" key="3">
    <source>
        <dbReference type="EMBL" id="MFL2029625.1"/>
    </source>
</evidence>
<gene>
    <name evidence="3" type="ORF">ACEN34_08345</name>
</gene>
<feature type="region of interest" description="Disordered" evidence="1">
    <location>
        <begin position="122"/>
        <end position="143"/>
    </location>
</feature>
<dbReference type="Pfam" id="PF09524">
    <property type="entry name" value="Phg_2220_C"/>
    <property type="match status" value="1"/>
</dbReference>
<feature type="domain" description="Phage conserved hypothetical protein C-terminal" evidence="2">
    <location>
        <begin position="166"/>
        <end position="235"/>
    </location>
</feature>
<dbReference type="RefSeq" id="WP_407137491.1">
    <property type="nucleotide sequence ID" value="NZ_JBGQPK010000032.1"/>
</dbReference>
<proteinExistence type="predicted"/>
<name>A0ABW8UEB9_9LACO</name>
<protein>
    <submittedName>
        <fullName evidence="3">Conserved phage C-terminal domain-containing protein</fullName>
    </submittedName>
</protein>
<evidence type="ECO:0000256" key="1">
    <source>
        <dbReference type="SAM" id="MobiDB-lite"/>
    </source>
</evidence>
<evidence type="ECO:0000313" key="4">
    <source>
        <dbReference type="Proteomes" id="UP001625389"/>
    </source>
</evidence>
<dbReference type="InterPro" id="IPR011741">
    <property type="entry name" value="Phg_2220_C"/>
</dbReference>
<dbReference type="EMBL" id="JBGQPK010000032">
    <property type="protein sequence ID" value="MFL2029625.1"/>
    <property type="molecule type" value="Genomic_DNA"/>
</dbReference>
<evidence type="ECO:0000259" key="2">
    <source>
        <dbReference type="Pfam" id="PF09524"/>
    </source>
</evidence>
<reference evidence="3 4" key="1">
    <citation type="submission" date="2024-08" db="EMBL/GenBank/DDBJ databases">
        <authorList>
            <person name="Arias E."/>
        </authorList>
    </citation>
    <scope>NUCLEOTIDE SEQUENCE [LARGE SCALE GENOMIC DNA]</scope>
    <source>
        <strain evidence="3 4">FAM 25317</strain>
    </source>
</reference>
<keyword evidence="4" id="KW-1185">Reference proteome</keyword>
<feature type="compositionally biased region" description="Pro residues" evidence="1">
    <location>
        <begin position="125"/>
        <end position="135"/>
    </location>
</feature>
<dbReference type="Proteomes" id="UP001625389">
    <property type="component" value="Unassembled WGS sequence"/>
</dbReference>
<organism evidence="3 4">
    <name type="scientific">Loigolactobacillus zhaoyuanensis</name>
    <dbReference type="NCBI Taxonomy" id="2486017"/>
    <lineage>
        <taxon>Bacteria</taxon>
        <taxon>Bacillati</taxon>
        <taxon>Bacillota</taxon>
        <taxon>Bacilli</taxon>
        <taxon>Lactobacillales</taxon>
        <taxon>Lactobacillaceae</taxon>
        <taxon>Loigolactobacillus</taxon>
    </lineage>
</organism>
<comment type="caution">
    <text evidence="3">The sequence shown here is derived from an EMBL/GenBank/DDBJ whole genome shotgun (WGS) entry which is preliminary data.</text>
</comment>